<evidence type="ECO:0000313" key="4">
    <source>
        <dbReference type="Proteomes" id="UP000285324"/>
    </source>
</evidence>
<dbReference type="InterPro" id="IPR005064">
    <property type="entry name" value="BUG"/>
</dbReference>
<proteinExistence type="inferred from homology"/>
<comment type="caution">
    <text evidence="3">The sequence shown here is derived from an EMBL/GenBank/DDBJ whole genome shotgun (WGS) entry which is preliminary data.</text>
</comment>
<name>A0A424WHI8_ALCXX</name>
<evidence type="ECO:0000256" key="1">
    <source>
        <dbReference type="ARBA" id="ARBA00006987"/>
    </source>
</evidence>
<dbReference type="AlphaFoldDB" id="A0A424WHI8"/>
<feature type="chain" id="PRO_5019109448" evidence="2">
    <location>
        <begin position="28"/>
        <end position="332"/>
    </location>
</feature>
<dbReference type="Gene3D" id="3.40.190.150">
    <property type="entry name" value="Bordetella uptake gene, domain 1"/>
    <property type="match status" value="1"/>
</dbReference>
<sequence>MPGDKSVKHLLGIAALACAAVAQPALGNTGAQWPERSIRLVVPFPAGGPTDIAARVVGKALSDRLGTPFVIENKAGAHGFIGAGDVARSKPDGYTLMMASIGTMAINPGLYPDIPYDANKDFTPLALVLTVPIAVVINPQQMPVQTVGELVDYLKAHPDRVNYGSAGNGGSSHLVPEYFKYKTGTSMTHIPYKGSSPAVTDLVAGQVQVMFDTLLTSTPFVKAGKLRMLAVTTAQRLPDYPQVPTMAEALGAPDFEASSWFAMYAPAGTPQAVQQKLSLAINQALGDAAVKQRLAELGAIPAGGTPGELADFQRAEQRKWAQVIKAAGILPD</sequence>
<feature type="signal peptide" evidence="2">
    <location>
        <begin position="1"/>
        <end position="27"/>
    </location>
</feature>
<comment type="similarity">
    <text evidence="1">Belongs to the UPF0065 (bug) family.</text>
</comment>
<dbReference type="EMBL" id="QVXO01000006">
    <property type="protein sequence ID" value="RPJ92639.1"/>
    <property type="molecule type" value="Genomic_DNA"/>
</dbReference>
<evidence type="ECO:0000256" key="2">
    <source>
        <dbReference type="SAM" id="SignalP"/>
    </source>
</evidence>
<organism evidence="3 4">
    <name type="scientific">Alcaligenes xylosoxydans xylosoxydans</name>
    <name type="common">Achromobacter xylosoxidans</name>
    <dbReference type="NCBI Taxonomy" id="85698"/>
    <lineage>
        <taxon>Bacteria</taxon>
        <taxon>Pseudomonadati</taxon>
        <taxon>Pseudomonadota</taxon>
        <taxon>Betaproteobacteria</taxon>
        <taxon>Burkholderiales</taxon>
        <taxon>Alcaligenaceae</taxon>
        <taxon>Achromobacter</taxon>
    </lineage>
</organism>
<dbReference type="CDD" id="cd13578">
    <property type="entry name" value="PBP2_Bug27"/>
    <property type="match status" value="1"/>
</dbReference>
<gene>
    <name evidence="3" type="ORF">DY367_05805</name>
</gene>
<dbReference type="Proteomes" id="UP000285324">
    <property type="component" value="Unassembled WGS sequence"/>
</dbReference>
<dbReference type="PIRSF" id="PIRSF017082">
    <property type="entry name" value="YflP"/>
    <property type="match status" value="1"/>
</dbReference>
<dbReference type="SUPFAM" id="SSF53850">
    <property type="entry name" value="Periplasmic binding protein-like II"/>
    <property type="match status" value="1"/>
</dbReference>
<dbReference type="PANTHER" id="PTHR42928:SF5">
    <property type="entry name" value="BLR1237 PROTEIN"/>
    <property type="match status" value="1"/>
</dbReference>
<keyword evidence="2" id="KW-0732">Signal</keyword>
<evidence type="ECO:0000313" key="3">
    <source>
        <dbReference type="EMBL" id="RPJ92639.1"/>
    </source>
</evidence>
<dbReference type="OrthoDB" id="8627838at2"/>
<accession>A0A424WHI8</accession>
<reference evidence="3 4" key="1">
    <citation type="submission" date="2018-08" db="EMBL/GenBank/DDBJ databases">
        <title>Achromobacter xylosoxidans Genome sequencing and assembly.</title>
        <authorList>
            <person name="Wang R."/>
            <person name="Rensing C."/>
            <person name="Li Y."/>
        </authorList>
    </citation>
    <scope>NUCLEOTIDE SEQUENCE [LARGE SCALE GENOMIC DNA]</scope>
    <source>
        <strain evidence="3 4">GD003A</strain>
    </source>
</reference>
<dbReference type="Gene3D" id="3.40.190.10">
    <property type="entry name" value="Periplasmic binding protein-like II"/>
    <property type="match status" value="1"/>
</dbReference>
<dbReference type="InterPro" id="IPR042100">
    <property type="entry name" value="Bug_dom1"/>
</dbReference>
<dbReference type="Pfam" id="PF03401">
    <property type="entry name" value="TctC"/>
    <property type="match status" value="1"/>
</dbReference>
<protein>
    <submittedName>
        <fullName evidence="3">Tripartite tricarboxylate transporter substrate binding protein</fullName>
    </submittedName>
</protein>
<dbReference type="PANTHER" id="PTHR42928">
    <property type="entry name" value="TRICARBOXYLATE-BINDING PROTEIN"/>
    <property type="match status" value="1"/>
</dbReference>